<reference evidence="1" key="2">
    <citation type="journal article" date="2022" name="New Phytol.">
        <title>Evolutionary transition to the ectomycorrhizal habit in the genomes of a hyperdiverse lineage of mushroom-forming fungi.</title>
        <authorList>
            <person name="Looney B."/>
            <person name="Miyauchi S."/>
            <person name="Morin E."/>
            <person name="Drula E."/>
            <person name="Courty P.E."/>
            <person name="Kohler A."/>
            <person name="Kuo A."/>
            <person name="LaButti K."/>
            <person name="Pangilinan J."/>
            <person name="Lipzen A."/>
            <person name="Riley R."/>
            <person name="Andreopoulos W."/>
            <person name="He G."/>
            <person name="Johnson J."/>
            <person name="Nolan M."/>
            <person name="Tritt A."/>
            <person name="Barry K.W."/>
            <person name="Grigoriev I.V."/>
            <person name="Nagy L.G."/>
            <person name="Hibbett D."/>
            <person name="Henrissat B."/>
            <person name="Matheny P.B."/>
            <person name="Labbe J."/>
            <person name="Martin F.M."/>
        </authorList>
    </citation>
    <scope>NUCLEOTIDE SEQUENCE</scope>
    <source>
        <strain evidence="1">HHB10654</strain>
    </source>
</reference>
<gene>
    <name evidence="1" type="ORF">BV25DRAFT_1919498</name>
</gene>
<protein>
    <submittedName>
        <fullName evidence="1">Uncharacterized protein</fullName>
    </submittedName>
</protein>
<name>A0ACB8SQ33_9AGAM</name>
<comment type="caution">
    <text evidence="1">The sequence shown here is derived from an EMBL/GenBank/DDBJ whole genome shotgun (WGS) entry which is preliminary data.</text>
</comment>
<keyword evidence="2" id="KW-1185">Reference proteome</keyword>
<reference evidence="1" key="1">
    <citation type="submission" date="2021-03" db="EMBL/GenBank/DDBJ databases">
        <authorList>
            <consortium name="DOE Joint Genome Institute"/>
            <person name="Ahrendt S."/>
            <person name="Looney B.P."/>
            <person name="Miyauchi S."/>
            <person name="Morin E."/>
            <person name="Drula E."/>
            <person name="Courty P.E."/>
            <person name="Chicoki N."/>
            <person name="Fauchery L."/>
            <person name="Kohler A."/>
            <person name="Kuo A."/>
            <person name="Labutti K."/>
            <person name="Pangilinan J."/>
            <person name="Lipzen A."/>
            <person name="Riley R."/>
            <person name="Andreopoulos W."/>
            <person name="He G."/>
            <person name="Johnson J."/>
            <person name="Barry K.W."/>
            <person name="Grigoriev I.V."/>
            <person name="Nagy L."/>
            <person name="Hibbett D."/>
            <person name="Henrissat B."/>
            <person name="Matheny P.B."/>
            <person name="Labbe J."/>
            <person name="Martin F."/>
        </authorList>
    </citation>
    <scope>NUCLEOTIDE SEQUENCE</scope>
    <source>
        <strain evidence="1">HHB10654</strain>
    </source>
</reference>
<evidence type="ECO:0000313" key="2">
    <source>
        <dbReference type="Proteomes" id="UP000814140"/>
    </source>
</evidence>
<dbReference type="EMBL" id="MU277237">
    <property type="protein sequence ID" value="KAI0058302.1"/>
    <property type="molecule type" value="Genomic_DNA"/>
</dbReference>
<accession>A0ACB8SQ33</accession>
<sequence length="214" mass="22942">MPPKKLPKHTGRGNQQILARKQDNAFTVYLVKKGTFLVDLPVAGSDTVMRITVINEPSEHPHRLPTNPLSPIQTSFERSPSPTSPPLRPSYSPVPTSEPDCELEMAMPTLSPVATNVAPGGCAGSAPPYRPLSAGSDQRVHPWGPGAPPEPVAGANDLNKSNNRRTASPAASDAHGSNDTADSDDDFTIDWDGLKDDIEKHCGQWEEGPREEVA</sequence>
<proteinExistence type="predicted"/>
<dbReference type="Proteomes" id="UP000814140">
    <property type="component" value="Unassembled WGS sequence"/>
</dbReference>
<evidence type="ECO:0000313" key="1">
    <source>
        <dbReference type="EMBL" id="KAI0058302.1"/>
    </source>
</evidence>
<organism evidence="1 2">
    <name type="scientific">Artomyces pyxidatus</name>
    <dbReference type="NCBI Taxonomy" id="48021"/>
    <lineage>
        <taxon>Eukaryota</taxon>
        <taxon>Fungi</taxon>
        <taxon>Dikarya</taxon>
        <taxon>Basidiomycota</taxon>
        <taxon>Agaricomycotina</taxon>
        <taxon>Agaricomycetes</taxon>
        <taxon>Russulales</taxon>
        <taxon>Auriscalpiaceae</taxon>
        <taxon>Artomyces</taxon>
    </lineage>
</organism>